<dbReference type="EMBL" id="DS549967">
    <property type="protein sequence ID" value="EDR24383.1"/>
    <property type="molecule type" value="Genomic_DNA"/>
</dbReference>
<dbReference type="Proteomes" id="UP000008076">
    <property type="component" value="Unassembled WGS sequence"/>
</dbReference>
<feature type="domain" description="HTH myb-type" evidence="3">
    <location>
        <begin position="38"/>
        <end position="87"/>
    </location>
</feature>
<dbReference type="KEGG" id="edi:EDI_353540"/>
<dbReference type="SMART" id="SM00717">
    <property type="entry name" value="SANT"/>
    <property type="match status" value="2"/>
</dbReference>
<dbReference type="VEuPathDB" id="AmoebaDB:EDI_353540"/>
<evidence type="ECO:0000259" key="2">
    <source>
        <dbReference type="PROSITE" id="PS51293"/>
    </source>
</evidence>
<dbReference type="AlphaFoldDB" id="B0EM57"/>
<reference evidence="5" key="1">
    <citation type="submission" date="2007-12" db="EMBL/GenBank/DDBJ databases">
        <title>Annotation of Entamoeba dispar SAW760.</title>
        <authorList>
            <person name="Lorenzi H."/>
            <person name="Inman J."/>
            <person name="Schobel S."/>
            <person name="Amedeo P."/>
            <person name="Caler E."/>
        </authorList>
    </citation>
    <scope>NUCLEOTIDE SEQUENCE [LARGE SCALE GENOMIC DNA]</scope>
    <source>
        <strain evidence="5">ATCC PRA-260 / SAW760</strain>
    </source>
</reference>
<dbReference type="RefSeq" id="XP_001739236.1">
    <property type="nucleotide sequence ID" value="XM_001739184.1"/>
</dbReference>
<feature type="domain" description="Myb-like" evidence="1">
    <location>
        <begin position="84"/>
        <end position="134"/>
    </location>
</feature>
<dbReference type="CDD" id="cd00167">
    <property type="entry name" value="SANT"/>
    <property type="match status" value="2"/>
</dbReference>
<evidence type="ECO:0000259" key="1">
    <source>
        <dbReference type="PROSITE" id="PS50090"/>
    </source>
</evidence>
<dbReference type="InterPro" id="IPR017930">
    <property type="entry name" value="Myb_dom"/>
</dbReference>
<dbReference type="GO" id="GO:0000981">
    <property type="term" value="F:DNA-binding transcription factor activity, RNA polymerase II-specific"/>
    <property type="evidence" value="ECO:0007669"/>
    <property type="project" value="TreeGrafter"/>
</dbReference>
<dbReference type="Gene3D" id="1.10.10.60">
    <property type="entry name" value="Homeodomain-like"/>
    <property type="match status" value="2"/>
</dbReference>
<feature type="domain" description="Myb-like" evidence="1">
    <location>
        <begin position="39"/>
        <end position="83"/>
    </location>
</feature>
<accession>B0EM57</accession>
<dbReference type="GO" id="GO:0000978">
    <property type="term" value="F:RNA polymerase II cis-regulatory region sequence-specific DNA binding"/>
    <property type="evidence" value="ECO:0007669"/>
    <property type="project" value="TreeGrafter"/>
</dbReference>
<gene>
    <name evidence="4" type="ORF">EDI_353540</name>
</gene>
<dbReference type="PROSITE" id="PS50090">
    <property type="entry name" value="MYB_LIKE"/>
    <property type="match status" value="2"/>
</dbReference>
<proteinExistence type="predicted"/>
<keyword evidence="5" id="KW-1185">Reference proteome</keyword>
<evidence type="ECO:0000313" key="4">
    <source>
        <dbReference type="EMBL" id="EDR24383.1"/>
    </source>
</evidence>
<dbReference type="PANTHER" id="PTHR45614">
    <property type="entry name" value="MYB PROTEIN-RELATED"/>
    <property type="match status" value="1"/>
</dbReference>
<feature type="domain" description="HTH myb-type" evidence="3">
    <location>
        <begin position="91"/>
        <end position="137"/>
    </location>
</feature>
<dbReference type="GeneID" id="5884370"/>
<name>B0EM57_ENTDS</name>
<evidence type="ECO:0000313" key="5">
    <source>
        <dbReference type="Proteomes" id="UP000008076"/>
    </source>
</evidence>
<dbReference type="InterPro" id="IPR009057">
    <property type="entry name" value="Homeodomain-like_sf"/>
</dbReference>
<dbReference type="eggNOG" id="KOG0048">
    <property type="taxonomic scope" value="Eukaryota"/>
</dbReference>
<dbReference type="InterPro" id="IPR017884">
    <property type="entry name" value="SANT_dom"/>
</dbReference>
<protein>
    <submittedName>
        <fullName evidence="4">Uncharacterized protein</fullName>
    </submittedName>
</protein>
<dbReference type="InterPro" id="IPR001005">
    <property type="entry name" value="SANT/Myb"/>
</dbReference>
<dbReference type="GO" id="GO:0005634">
    <property type="term" value="C:nucleus"/>
    <property type="evidence" value="ECO:0007669"/>
    <property type="project" value="TreeGrafter"/>
</dbReference>
<feature type="domain" description="SANT" evidence="2">
    <location>
        <begin position="35"/>
        <end position="82"/>
    </location>
</feature>
<evidence type="ECO:0000259" key="3">
    <source>
        <dbReference type="PROSITE" id="PS51294"/>
    </source>
</evidence>
<dbReference type="PROSITE" id="PS51293">
    <property type="entry name" value="SANT"/>
    <property type="match status" value="1"/>
</dbReference>
<sequence>MQSPQRTNSCFDQVILESPIPSPISTSFTMNVTRKPARNWSIEEDRKLLDAVSKFGNSRWVEIAEFVGSRSRKQCRERYINHVSPMIDTSKWTPEEDYVIIQGHYKYLNSWSKIAKLLKGRTANAVRNRYHSLSSKIPTSKTCFVPSSSPYTVTYGGELW</sequence>
<dbReference type="SUPFAM" id="SSF46689">
    <property type="entry name" value="Homeodomain-like"/>
    <property type="match status" value="1"/>
</dbReference>
<dbReference type="OMA" id="FSHISHC"/>
<dbReference type="PROSITE" id="PS51294">
    <property type="entry name" value="HTH_MYB"/>
    <property type="match status" value="2"/>
</dbReference>
<dbReference type="InterPro" id="IPR050560">
    <property type="entry name" value="MYB_TF"/>
</dbReference>
<dbReference type="PANTHER" id="PTHR45614:SF299">
    <property type="entry name" value="MYB-LIKE DNA-BINDING DOMAIN CONTAINING PROTEIN"/>
    <property type="match status" value="1"/>
</dbReference>
<dbReference type="Pfam" id="PF13921">
    <property type="entry name" value="Myb_DNA-bind_6"/>
    <property type="match status" value="1"/>
</dbReference>
<dbReference type="OrthoDB" id="1865523at2759"/>
<organism evidence="5">
    <name type="scientific">Entamoeba dispar (strain ATCC PRA-260 / SAW760)</name>
    <dbReference type="NCBI Taxonomy" id="370354"/>
    <lineage>
        <taxon>Eukaryota</taxon>
        <taxon>Amoebozoa</taxon>
        <taxon>Evosea</taxon>
        <taxon>Archamoebae</taxon>
        <taxon>Mastigamoebida</taxon>
        <taxon>Entamoebidae</taxon>
        <taxon>Entamoeba</taxon>
    </lineage>
</organism>